<proteinExistence type="predicted"/>
<dbReference type="SMART" id="SM00421">
    <property type="entry name" value="HTH_LUXR"/>
    <property type="match status" value="1"/>
</dbReference>
<evidence type="ECO:0000313" key="4">
    <source>
        <dbReference type="EMBL" id="MDA0161363.1"/>
    </source>
</evidence>
<sequence length="916" mass="98430">MSTRRPPVLLGRGRERELLDRMLRNVRDGQSSVLVVHGEAGVGKTALLRHCARQAVGFRVVEVPGIEAEMELPFAGLHQLCAPLAEHFDALPEPQRAALRVALGLSSGAAADRFLVALAVLTLMSTVATERPLLCLVDDAQWMDAESGHVLGFVGRRLLAESVALVFAVREPGRRTDFDGLPELPLAGLDEEHARALLARVVPGRLDERVRDRIVAETDGNPLALLELPRTMSTADLSAGLERSGTGDLPAQLEEHYLRRVSELPAETQRLLLLAAAEPLGDATLLWRAATQLGIGADTIASVESGGLVDIGARVRFRHPLVRSAIYGAASRSDRRRVHEALAAAIDPRDDPDRQAWHRALAAPGRDEALAGELERSAGRAQLRGGLAAAAAFLERAAELTPEAGPRARRALAAAEVKHYAGARDAALRLLAQAEAGSLDELQRARVHLIRGQSAFTSSHGRDAPPLLLAAARELEPLDPLLARDTYLDALSAALYVGRLAGEVGVREVAEAACSAPPSAARPQDLLLDGLALTITDGHEAGAPALKRAVRAFIGEEPPAGEAIRWLWLAAHAAHDVWDDESWARLCARHIDLARRAGALLVLPIALSARIGLHLFAGELAQAAALNEEIAAVNAATGNGLPPYGTLAIAAFRGRESEAEPLIRAARVGLEPRGEGMGLTLVEHAVAVLYNGLGRYSEACAAAQRGAAHPQELAFSMWSLPQLIEAAIGSGRSELAADAMERLARVTGPSGTDWALGVEARCRALVSERPESHYREALERLGRTRLPGECARAHLLYGEWLRREGRRGDARPQLRTAYERFTEMGMEAFAERARHELQATGETVRTHTPEAQSQLTPQETQIARLARSGLTNAEIGSQLFLSPRTVEWHLRKVFVKLAISSRAGLRDALPEPVTVG</sequence>
<evidence type="ECO:0000313" key="5">
    <source>
        <dbReference type="Proteomes" id="UP001149140"/>
    </source>
</evidence>
<accession>A0A9X3MXP7</accession>
<dbReference type="PANTHER" id="PTHR16305:SF35">
    <property type="entry name" value="TRANSCRIPTIONAL ACTIVATOR DOMAIN"/>
    <property type="match status" value="1"/>
</dbReference>
<keyword evidence="5" id="KW-1185">Reference proteome</keyword>
<dbReference type="Proteomes" id="UP001149140">
    <property type="component" value="Unassembled WGS sequence"/>
</dbReference>
<dbReference type="AlphaFoldDB" id="A0A9X3MXP7"/>
<dbReference type="InterPro" id="IPR041664">
    <property type="entry name" value="AAA_16"/>
</dbReference>
<dbReference type="SUPFAM" id="SSF52540">
    <property type="entry name" value="P-loop containing nucleoside triphosphate hydrolases"/>
    <property type="match status" value="1"/>
</dbReference>
<dbReference type="Gene3D" id="3.40.50.300">
    <property type="entry name" value="P-loop containing nucleotide triphosphate hydrolases"/>
    <property type="match status" value="1"/>
</dbReference>
<dbReference type="PRINTS" id="PR00038">
    <property type="entry name" value="HTHLUXR"/>
</dbReference>
<gene>
    <name evidence="4" type="ORF">OM076_13880</name>
</gene>
<dbReference type="GO" id="GO:0003677">
    <property type="term" value="F:DNA binding"/>
    <property type="evidence" value="ECO:0007669"/>
    <property type="project" value="InterPro"/>
</dbReference>
<dbReference type="InterPro" id="IPR016032">
    <property type="entry name" value="Sig_transdc_resp-reg_C-effctor"/>
</dbReference>
<keyword evidence="1" id="KW-0547">Nucleotide-binding</keyword>
<evidence type="ECO:0000256" key="1">
    <source>
        <dbReference type="ARBA" id="ARBA00022741"/>
    </source>
</evidence>
<feature type="domain" description="HTH luxR-type" evidence="3">
    <location>
        <begin position="848"/>
        <end position="913"/>
    </location>
</feature>
<evidence type="ECO:0000256" key="2">
    <source>
        <dbReference type="ARBA" id="ARBA00022840"/>
    </source>
</evidence>
<keyword evidence="2" id="KW-0067">ATP-binding</keyword>
<reference evidence="4" key="1">
    <citation type="submission" date="2022-10" db="EMBL/GenBank/DDBJ databases">
        <title>The WGS of Solirubrobacter ginsenosidimutans DSM 21036.</title>
        <authorList>
            <person name="Jiang Z."/>
        </authorList>
    </citation>
    <scope>NUCLEOTIDE SEQUENCE</scope>
    <source>
        <strain evidence="4">DSM 21036</strain>
    </source>
</reference>
<dbReference type="CDD" id="cd06170">
    <property type="entry name" value="LuxR_C_like"/>
    <property type="match status" value="1"/>
</dbReference>
<dbReference type="Pfam" id="PF13191">
    <property type="entry name" value="AAA_16"/>
    <property type="match status" value="1"/>
</dbReference>
<dbReference type="InterPro" id="IPR000792">
    <property type="entry name" value="Tscrpt_reg_LuxR_C"/>
</dbReference>
<dbReference type="SUPFAM" id="SSF46894">
    <property type="entry name" value="C-terminal effector domain of the bipartite response regulators"/>
    <property type="match status" value="1"/>
</dbReference>
<dbReference type="EMBL" id="JAPDOD010000011">
    <property type="protein sequence ID" value="MDA0161363.1"/>
    <property type="molecule type" value="Genomic_DNA"/>
</dbReference>
<dbReference type="GO" id="GO:0004016">
    <property type="term" value="F:adenylate cyclase activity"/>
    <property type="evidence" value="ECO:0007669"/>
    <property type="project" value="TreeGrafter"/>
</dbReference>
<dbReference type="InterPro" id="IPR027417">
    <property type="entry name" value="P-loop_NTPase"/>
</dbReference>
<dbReference type="PANTHER" id="PTHR16305">
    <property type="entry name" value="TESTICULAR SOLUBLE ADENYLYL CYCLASE"/>
    <property type="match status" value="1"/>
</dbReference>
<name>A0A9X3MXP7_9ACTN</name>
<dbReference type="InterPro" id="IPR036388">
    <property type="entry name" value="WH-like_DNA-bd_sf"/>
</dbReference>
<dbReference type="RefSeq" id="WP_270040567.1">
    <property type="nucleotide sequence ID" value="NZ_JAPDOD010000011.1"/>
</dbReference>
<organism evidence="4 5">
    <name type="scientific">Solirubrobacter ginsenosidimutans</name>
    <dbReference type="NCBI Taxonomy" id="490573"/>
    <lineage>
        <taxon>Bacteria</taxon>
        <taxon>Bacillati</taxon>
        <taxon>Actinomycetota</taxon>
        <taxon>Thermoleophilia</taxon>
        <taxon>Solirubrobacterales</taxon>
        <taxon>Solirubrobacteraceae</taxon>
        <taxon>Solirubrobacter</taxon>
    </lineage>
</organism>
<evidence type="ECO:0000259" key="3">
    <source>
        <dbReference type="PROSITE" id="PS50043"/>
    </source>
</evidence>
<dbReference type="Pfam" id="PF00196">
    <property type="entry name" value="GerE"/>
    <property type="match status" value="1"/>
</dbReference>
<dbReference type="Gene3D" id="1.10.10.10">
    <property type="entry name" value="Winged helix-like DNA-binding domain superfamily/Winged helix DNA-binding domain"/>
    <property type="match status" value="1"/>
</dbReference>
<dbReference type="GO" id="GO:0005737">
    <property type="term" value="C:cytoplasm"/>
    <property type="evidence" value="ECO:0007669"/>
    <property type="project" value="TreeGrafter"/>
</dbReference>
<dbReference type="GO" id="GO:0005524">
    <property type="term" value="F:ATP binding"/>
    <property type="evidence" value="ECO:0007669"/>
    <property type="project" value="UniProtKB-KW"/>
</dbReference>
<dbReference type="PROSITE" id="PS50043">
    <property type="entry name" value="HTH_LUXR_2"/>
    <property type="match status" value="1"/>
</dbReference>
<dbReference type="GO" id="GO:0006355">
    <property type="term" value="P:regulation of DNA-templated transcription"/>
    <property type="evidence" value="ECO:0007669"/>
    <property type="project" value="InterPro"/>
</dbReference>
<comment type="caution">
    <text evidence="4">The sequence shown here is derived from an EMBL/GenBank/DDBJ whole genome shotgun (WGS) entry which is preliminary data.</text>
</comment>
<protein>
    <submittedName>
        <fullName evidence="4">AAA family ATPase</fullName>
    </submittedName>
</protein>